<dbReference type="PaxDb" id="79929-MTBMA_c07380"/>
<keyword evidence="3" id="KW-1185">Reference proteome</keyword>
<keyword evidence="1" id="KW-0812">Transmembrane</keyword>
<protein>
    <recommendedName>
        <fullName evidence="4">DUF4367 domain-containing protein</fullName>
    </recommendedName>
</protein>
<reference evidence="2 3" key="2">
    <citation type="journal article" date="2010" name="J. Bacteriol.">
        <title>Complete genome sequence of Methanothermobacter marburgensis, a methanoarchaeon model organism.</title>
        <authorList>
            <person name="Liesegang H."/>
            <person name="Kaster A.K."/>
            <person name="Wiezer A."/>
            <person name="Goenrich M."/>
            <person name="Wollherr A."/>
            <person name="Seedorf H."/>
            <person name="Gottschalk G."/>
            <person name="Thauer R.K."/>
        </authorList>
    </citation>
    <scope>NUCLEOTIDE SEQUENCE [LARGE SCALE GENOMIC DNA]</scope>
    <source>
        <strain evidence="3">ATCC BAA-927 / DSM 2133 / JCM 14651 / NBRC 100331 / OCM 82 / Marburg</strain>
    </source>
</reference>
<name>D9PVT5_METTM</name>
<dbReference type="EMBL" id="CP001710">
    <property type="protein sequence ID" value="ADL58333.1"/>
    <property type="molecule type" value="Genomic_DNA"/>
</dbReference>
<dbReference type="RefSeq" id="WP_013295557.1">
    <property type="nucleotide sequence ID" value="NC_014408.1"/>
</dbReference>
<evidence type="ECO:0008006" key="4">
    <source>
        <dbReference type="Google" id="ProtNLM"/>
    </source>
</evidence>
<proteinExistence type="predicted"/>
<keyword evidence="1" id="KW-1133">Transmembrane helix</keyword>
<sequence>MHINGKIVIVGVSLILLYFAIGIIFPTKTYHDSKVGVSFDIPRDWEVKDDWVRTPDGRMAFSYESGLVSSEPGTLFPATLDQELQETQQVKAELGEPVLSHGYTSIDGNPAVYTVTSTNYRYYTIKNGKGYYFDFNRNIVDDEVIKKVVESIRLD</sequence>
<dbReference type="Proteomes" id="UP000000345">
    <property type="component" value="Chromosome"/>
</dbReference>
<organism evidence="2 3">
    <name type="scientific">Methanothermobacter marburgensis (strain ATCC BAA-927 / DSM 2133 / JCM 14651 / NBRC 100331 / OCM 82 / Marburg)</name>
    <name type="common">Methanobacterium thermoautotrophicum</name>
    <dbReference type="NCBI Taxonomy" id="79929"/>
    <lineage>
        <taxon>Archaea</taxon>
        <taxon>Methanobacteriati</taxon>
        <taxon>Methanobacteriota</taxon>
        <taxon>Methanomada group</taxon>
        <taxon>Methanobacteria</taxon>
        <taxon>Methanobacteriales</taxon>
        <taxon>Methanobacteriaceae</taxon>
        <taxon>Methanothermobacter</taxon>
    </lineage>
</organism>
<dbReference type="GeneID" id="77399517"/>
<evidence type="ECO:0000313" key="2">
    <source>
        <dbReference type="EMBL" id="ADL58333.1"/>
    </source>
</evidence>
<evidence type="ECO:0000313" key="3">
    <source>
        <dbReference type="Proteomes" id="UP000000345"/>
    </source>
</evidence>
<dbReference type="KEGG" id="mmg:MTBMA_c07380"/>
<feature type="transmembrane region" description="Helical" evidence="1">
    <location>
        <begin position="7"/>
        <end position="25"/>
    </location>
</feature>
<dbReference type="GeneID" id="9704446"/>
<dbReference type="HOGENOM" id="CLU_1691582_0_0_2"/>
<gene>
    <name evidence="2" type="ordered locus">MTBMA_c07380</name>
</gene>
<evidence type="ECO:0000256" key="1">
    <source>
        <dbReference type="SAM" id="Phobius"/>
    </source>
</evidence>
<dbReference type="AlphaFoldDB" id="D9PVT5"/>
<reference key="1">
    <citation type="submission" date="2009-08" db="EMBL/GenBank/DDBJ databases">
        <title>The genome sequence of Methanothermobacter marburgensis.</title>
        <authorList>
            <person name="Kaster A."/>
            <person name="Seedorf H."/>
            <person name="Goenrich M."/>
            <person name="Wiezer A."/>
            <person name="Liesegang H."/>
            <person name="Thauer R."/>
            <person name="Gottschalk G."/>
        </authorList>
    </citation>
    <scope>NUCLEOTIDE SEQUENCE</scope>
    <source>
        <strain>Marburg</strain>
    </source>
</reference>
<keyword evidence="1" id="KW-0472">Membrane</keyword>
<accession>D9PVT5</accession>